<keyword evidence="3" id="KW-1185">Reference proteome</keyword>
<dbReference type="Proteomes" id="UP000826050">
    <property type="component" value="Chromosome"/>
</dbReference>
<dbReference type="RefSeq" id="WP_219235818.1">
    <property type="nucleotide sequence ID" value="NZ_CP049362.1"/>
</dbReference>
<protein>
    <submittedName>
        <fullName evidence="2">Uncharacterized protein</fullName>
    </submittedName>
</protein>
<reference evidence="2 3" key="1">
    <citation type="submission" date="2020-02" db="EMBL/GenBank/DDBJ databases">
        <title>Partial ammonium oxidation to N2 by heterotrophic bacteria.</title>
        <authorList>
            <person name="Wu M."/>
        </authorList>
    </citation>
    <scope>NUCLEOTIDE SEQUENCE [LARGE SCALE GENOMIC DNA]</scope>
    <source>
        <strain evidence="2 3">HO-1</strain>
    </source>
</reference>
<accession>A0ABX8STT2</accession>
<evidence type="ECO:0000256" key="1">
    <source>
        <dbReference type="SAM" id="MobiDB-lite"/>
    </source>
</evidence>
<feature type="compositionally biased region" description="Basic and acidic residues" evidence="1">
    <location>
        <begin position="64"/>
        <end position="81"/>
    </location>
</feature>
<sequence>MRGVLVDFDWSEIILDLRRAGMGQNEIAREMGHAVGEAMVRQYLAGASPAHWRGEMLLKIWERRTGQPRDKAPRRPAEMHRATTARRPRQRPAALMPTEHLPAVAQAYGITVPALLQMLAKQKPAGRADAGRNLSLPGFEE</sequence>
<dbReference type="EMBL" id="CP049362">
    <property type="protein sequence ID" value="QXX78460.1"/>
    <property type="molecule type" value="Genomic_DNA"/>
</dbReference>
<proteinExistence type="predicted"/>
<organism evidence="2 3">
    <name type="scientific">Alcaligenes ammonioxydans</name>
    <dbReference type="NCBI Taxonomy" id="2582914"/>
    <lineage>
        <taxon>Bacteria</taxon>
        <taxon>Pseudomonadati</taxon>
        <taxon>Pseudomonadota</taxon>
        <taxon>Betaproteobacteria</taxon>
        <taxon>Burkholderiales</taxon>
        <taxon>Alcaligenaceae</taxon>
        <taxon>Alcaligenes</taxon>
    </lineage>
</organism>
<evidence type="ECO:0000313" key="2">
    <source>
        <dbReference type="EMBL" id="QXX78460.1"/>
    </source>
</evidence>
<feature type="region of interest" description="Disordered" evidence="1">
    <location>
        <begin position="64"/>
        <end position="94"/>
    </location>
</feature>
<evidence type="ECO:0000313" key="3">
    <source>
        <dbReference type="Proteomes" id="UP000826050"/>
    </source>
</evidence>
<name>A0ABX8STT2_9BURK</name>
<gene>
    <name evidence="2" type="ORF">FE795_05130</name>
</gene>